<dbReference type="Proteomes" id="UP000229916">
    <property type="component" value="Unassembled WGS sequence"/>
</dbReference>
<sequence>MITARNLSKSFGAIRAVSDLSFSIGKGEVVGFLGPNGAGKTTTMRIVTGFLAPDSGEVEIDGVNILKNPLEAQRKIGYLPEGNPLYPQMLVSEILNFFADLREIQGAKRQEAFDFAVSSTGVAGIYNRPFGELSKGLKQRVGLAQALLHQPEILIMDEPTEGLDPNQRAEIRKLILNLGSERTVLLSTHVLQEVMPVCNRIMIINKGSKIADGSKDEVLHRSQEKNKLVLTVEGKNVVAELEKVKEIKSIENVKEQENKVSLTLTVEPGKSLQPQLMRLAFKNKWIVWEIGTPPENLEEIFFELTQGK</sequence>
<comment type="similarity">
    <text evidence="1">Belongs to the ABC transporter superfamily.</text>
</comment>
<name>A0A2M7ANJ4_UNCKA</name>
<keyword evidence="2" id="KW-0813">Transport</keyword>
<dbReference type="SMART" id="SM00382">
    <property type="entry name" value="AAA"/>
    <property type="match status" value="1"/>
</dbReference>
<evidence type="ECO:0000259" key="5">
    <source>
        <dbReference type="PROSITE" id="PS50893"/>
    </source>
</evidence>
<reference evidence="7" key="1">
    <citation type="submission" date="2017-09" db="EMBL/GenBank/DDBJ databases">
        <title>Depth-based differentiation of microbial function through sediment-hosted aquifers and enrichment of novel symbionts in the deep terrestrial subsurface.</title>
        <authorList>
            <person name="Probst A.J."/>
            <person name="Ladd B."/>
            <person name="Jarett J.K."/>
            <person name="Geller-Mcgrath D.E."/>
            <person name="Sieber C.M.K."/>
            <person name="Emerson J.B."/>
            <person name="Anantharaman K."/>
            <person name="Thomas B.C."/>
            <person name="Malmstrom R."/>
            <person name="Stieglmeier M."/>
            <person name="Klingl A."/>
            <person name="Woyke T."/>
            <person name="Ryan C.M."/>
            <person name="Banfield J.F."/>
        </authorList>
    </citation>
    <scope>NUCLEOTIDE SEQUENCE [LARGE SCALE GENOMIC DNA]</scope>
</reference>
<evidence type="ECO:0000256" key="3">
    <source>
        <dbReference type="ARBA" id="ARBA00022741"/>
    </source>
</evidence>
<dbReference type="Pfam" id="PF00005">
    <property type="entry name" value="ABC_tran"/>
    <property type="match status" value="1"/>
</dbReference>
<dbReference type="InterPro" id="IPR003593">
    <property type="entry name" value="AAA+_ATPase"/>
</dbReference>
<protein>
    <recommendedName>
        <fullName evidence="5">ABC transporter domain-containing protein</fullName>
    </recommendedName>
</protein>
<comment type="caution">
    <text evidence="6">The sequence shown here is derived from an EMBL/GenBank/DDBJ whole genome shotgun (WGS) entry which is preliminary data.</text>
</comment>
<dbReference type="InterPro" id="IPR027417">
    <property type="entry name" value="P-loop_NTPase"/>
</dbReference>
<accession>A0A2M7ANJ4</accession>
<feature type="domain" description="ABC transporter" evidence="5">
    <location>
        <begin position="2"/>
        <end position="231"/>
    </location>
</feature>
<dbReference type="Gene3D" id="3.40.50.300">
    <property type="entry name" value="P-loop containing nucleotide triphosphate hydrolases"/>
    <property type="match status" value="1"/>
</dbReference>
<evidence type="ECO:0000256" key="2">
    <source>
        <dbReference type="ARBA" id="ARBA00022448"/>
    </source>
</evidence>
<evidence type="ECO:0000256" key="4">
    <source>
        <dbReference type="ARBA" id="ARBA00022840"/>
    </source>
</evidence>
<dbReference type="EMBL" id="PEWD01000040">
    <property type="protein sequence ID" value="PIU68959.1"/>
    <property type="molecule type" value="Genomic_DNA"/>
</dbReference>
<dbReference type="PANTHER" id="PTHR43335:SF4">
    <property type="entry name" value="ABC TRANSPORTER, ATP-BINDING PROTEIN"/>
    <property type="match status" value="1"/>
</dbReference>
<keyword evidence="4" id="KW-0067">ATP-binding</keyword>
<dbReference type="PROSITE" id="PS50893">
    <property type="entry name" value="ABC_TRANSPORTER_2"/>
    <property type="match status" value="1"/>
</dbReference>
<proteinExistence type="inferred from homology"/>
<evidence type="ECO:0000313" key="6">
    <source>
        <dbReference type="EMBL" id="PIU68959.1"/>
    </source>
</evidence>
<gene>
    <name evidence="6" type="ORF">COS81_02030</name>
</gene>
<dbReference type="SUPFAM" id="SSF52540">
    <property type="entry name" value="P-loop containing nucleoside triphosphate hydrolases"/>
    <property type="match status" value="1"/>
</dbReference>
<dbReference type="AlphaFoldDB" id="A0A2M7ANJ4"/>
<organism evidence="6 7">
    <name type="scientific">candidate division WWE3 bacterium CG06_land_8_20_14_3_00_42_16</name>
    <dbReference type="NCBI Taxonomy" id="1975083"/>
    <lineage>
        <taxon>Bacteria</taxon>
        <taxon>Katanobacteria</taxon>
    </lineage>
</organism>
<dbReference type="InterPro" id="IPR003439">
    <property type="entry name" value="ABC_transporter-like_ATP-bd"/>
</dbReference>
<evidence type="ECO:0000313" key="7">
    <source>
        <dbReference type="Proteomes" id="UP000229916"/>
    </source>
</evidence>
<dbReference type="PANTHER" id="PTHR43335">
    <property type="entry name" value="ABC TRANSPORTER, ATP-BINDING PROTEIN"/>
    <property type="match status" value="1"/>
</dbReference>
<keyword evidence="3" id="KW-0547">Nucleotide-binding</keyword>
<evidence type="ECO:0000256" key="1">
    <source>
        <dbReference type="ARBA" id="ARBA00005417"/>
    </source>
</evidence>
<dbReference type="CDD" id="cd03230">
    <property type="entry name" value="ABC_DR_subfamily_A"/>
    <property type="match status" value="1"/>
</dbReference>
<dbReference type="GO" id="GO:0005524">
    <property type="term" value="F:ATP binding"/>
    <property type="evidence" value="ECO:0007669"/>
    <property type="project" value="UniProtKB-KW"/>
</dbReference>
<dbReference type="GO" id="GO:0016887">
    <property type="term" value="F:ATP hydrolysis activity"/>
    <property type="evidence" value="ECO:0007669"/>
    <property type="project" value="InterPro"/>
</dbReference>